<dbReference type="RefSeq" id="WP_068040917.1">
    <property type="nucleotide sequence ID" value="NZ_JAAXOO010000008.1"/>
</dbReference>
<feature type="compositionally biased region" description="Basic and acidic residues" evidence="1">
    <location>
        <begin position="7"/>
        <end position="18"/>
    </location>
</feature>
<name>A0A846XPK1_9NOCA</name>
<keyword evidence="3" id="KW-1185">Reference proteome</keyword>
<sequence>MPNGVREPSHPHPDDRQRQRTTTPQADVEIILIDEADSEALTQQQAAVLLEIAHWQADRTDARTTRL</sequence>
<gene>
    <name evidence="2" type="ORF">HGA13_29750</name>
</gene>
<protein>
    <submittedName>
        <fullName evidence="2">Uncharacterized protein</fullName>
    </submittedName>
</protein>
<reference evidence="2 3" key="1">
    <citation type="submission" date="2020-04" db="EMBL/GenBank/DDBJ databases">
        <title>MicrobeNet Type strains.</title>
        <authorList>
            <person name="Nicholson A.C."/>
        </authorList>
    </citation>
    <scope>NUCLEOTIDE SEQUENCE [LARGE SCALE GENOMIC DNA]</scope>
    <source>
        <strain evidence="2 3">DSM 45078</strain>
    </source>
</reference>
<dbReference type="EMBL" id="JAAXOO010000008">
    <property type="protein sequence ID" value="NKY37225.1"/>
    <property type="molecule type" value="Genomic_DNA"/>
</dbReference>
<evidence type="ECO:0000313" key="2">
    <source>
        <dbReference type="EMBL" id="NKY37225.1"/>
    </source>
</evidence>
<comment type="caution">
    <text evidence="2">The sequence shown here is derived from an EMBL/GenBank/DDBJ whole genome shotgun (WGS) entry which is preliminary data.</text>
</comment>
<dbReference type="AlphaFoldDB" id="A0A846XPK1"/>
<dbReference type="Proteomes" id="UP000565715">
    <property type="component" value="Unassembled WGS sequence"/>
</dbReference>
<organism evidence="2 3">
    <name type="scientific">Nocardia speluncae</name>
    <dbReference type="NCBI Taxonomy" id="419477"/>
    <lineage>
        <taxon>Bacteria</taxon>
        <taxon>Bacillati</taxon>
        <taxon>Actinomycetota</taxon>
        <taxon>Actinomycetes</taxon>
        <taxon>Mycobacteriales</taxon>
        <taxon>Nocardiaceae</taxon>
        <taxon>Nocardia</taxon>
    </lineage>
</organism>
<accession>A0A846XPK1</accession>
<evidence type="ECO:0000256" key="1">
    <source>
        <dbReference type="SAM" id="MobiDB-lite"/>
    </source>
</evidence>
<evidence type="ECO:0000313" key="3">
    <source>
        <dbReference type="Proteomes" id="UP000565715"/>
    </source>
</evidence>
<feature type="region of interest" description="Disordered" evidence="1">
    <location>
        <begin position="1"/>
        <end position="25"/>
    </location>
</feature>
<proteinExistence type="predicted"/>